<dbReference type="InterPro" id="IPR045877">
    <property type="entry name" value="ZFP36-like"/>
</dbReference>
<dbReference type="GO" id="GO:0008270">
    <property type="term" value="F:zinc ion binding"/>
    <property type="evidence" value="ECO:0007669"/>
    <property type="project" value="UniProtKB-KW"/>
</dbReference>
<dbReference type="Pfam" id="PF00642">
    <property type="entry name" value="zf-CCCH"/>
    <property type="match status" value="2"/>
</dbReference>
<evidence type="ECO:0000256" key="4">
    <source>
        <dbReference type="ARBA" id="ARBA00022833"/>
    </source>
</evidence>
<dbReference type="PANTHER" id="PTHR12547">
    <property type="entry name" value="CCCH ZINC FINGER/TIS11-RELATED"/>
    <property type="match status" value="1"/>
</dbReference>
<comment type="caution">
    <text evidence="7">The sequence shown here is derived from an EMBL/GenBank/DDBJ whole genome shotgun (WGS) entry which is preliminary data.</text>
</comment>
<evidence type="ECO:0000256" key="5">
    <source>
        <dbReference type="PROSITE-ProRule" id="PRU00723"/>
    </source>
</evidence>
<dbReference type="SUPFAM" id="SSF90229">
    <property type="entry name" value="CCCH zinc finger"/>
    <property type="match status" value="2"/>
</dbReference>
<evidence type="ECO:0000256" key="3">
    <source>
        <dbReference type="ARBA" id="ARBA00022771"/>
    </source>
</evidence>
<reference evidence="7" key="1">
    <citation type="submission" date="2019-05" db="EMBL/GenBank/DDBJ databases">
        <title>Annotation for the trematode Paragonimus heterotremus.</title>
        <authorList>
            <person name="Choi Y.-J."/>
        </authorList>
    </citation>
    <scope>NUCLEOTIDE SEQUENCE</scope>
    <source>
        <strain evidence="7">LC</strain>
    </source>
</reference>
<accession>A0A8J4SRL2</accession>
<feature type="zinc finger region" description="C3H1-type" evidence="5">
    <location>
        <begin position="236"/>
        <end position="264"/>
    </location>
</feature>
<dbReference type="PANTHER" id="PTHR12547:SF18">
    <property type="entry name" value="PROTEIN TIS11"/>
    <property type="match status" value="1"/>
</dbReference>
<feature type="zinc finger region" description="C3H1-type" evidence="5">
    <location>
        <begin position="198"/>
        <end position="226"/>
    </location>
</feature>
<keyword evidence="8" id="KW-1185">Reference proteome</keyword>
<protein>
    <recommendedName>
        <fullName evidence="6">C3H1-type domain-containing protein</fullName>
    </recommendedName>
</protein>
<evidence type="ECO:0000313" key="8">
    <source>
        <dbReference type="Proteomes" id="UP000748531"/>
    </source>
</evidence>
<dbReference type="SMART" id="SM00356">
    <property type="entry name" value="ZnF_C3H1"/>
    <property type="match status" value="2"/>
</dbReference>
<organism evidence="7 8">
    <name type="scientific">Paragonimus heterotremus</name>
    <dbReference type="NCBI Taxonomy" id="100268"/>
    <lineage>
        <taxon>Eukaryota</taxon>
        <taxon>Metazoa</taxon>
        <taxon>Spiralia</taxon>
        <taxon>Lophotrochozoa</taxon>
        <taxon>Platyhelminthes</taxon>
        <taxon>Trematoda</taxon>
        <taxon>Digenea</taxon>
        <taxon>Plagiorchiida</taxon>
        <taxon>Troglotremata</taxon>
        <taxon>Troglotrematidae</taxon>
        <taxon>Paragonimus</taxon>
    </lineage>
</organism>
<proteinExistence type="predicted"/>
<feature type="domain" description="C3H1-type" evidence="6">
    <location>
        <begin position="198"/>
        <end position="226"/>
    </location>
</feature>
<dbReference type="GO" id="GO:0003729">
    <property type="term" value="F:mRNA binding"/>
    <property type="evidence" value="ECO:0007669"/>
    <property type="project" value="InterPro"/>
</dbReference>
<dbReference type="Proteomes" id="UP000748531">
    <property type="component" value="Unassembled WGS sequence"/>
</dbReference>
<dbReference type="Gene3D" id="4.10.1000.10">
    <property type="entry name" value="Zinc finger, CCCH-type"/>
    <property type="match status" value="2"/>
</dbReference>
<evidence type="ECO:0000313" key="7">
    <source>
        <dbReference type="EMBL" id="KAF5403395.1"/>
    </source>
</evidence>
<keyword evidence="2" id="KW-0677">Repeat</keyword>
<name>A0A8J4SRL2_9TREM</name>
<evidence type="ECO:0000256" key="2">
    <source>
        <dbReference type="ARBA" id="ARBA00022737"/>
    </source>
</evidence>
<evidence type="ECO:0000259" key="6">
    <source>
        <dbReference type="PROSITE" id="PS50103"/>
    </source>
</evidence>
<gene>
    <name evidence="7" type="ORF">PHET_03267</name>
</gene>
<dbReference type="OrthoDB" id="410307at2759"/>
<keyword evidence="4 5" id="KW-0862">Zinc</keyword>
<dbReference type="InterPro" id="IPR036855">
    <property type="entry name" value="Znf_CCCH_sf"/>
</dbReference>
<dbReference type="InterPro" id="IPR000571">
    <property type="entry name" value="Znf_CCCH"/>
</dbReference>
<keyword evidence="3 5" id="KW-0863">Zinc-finger</keyword>
<sequence length="294" mass="33203">MQAQFDCLNSTTRSPQLMSVPDHLLSMVGTGWATYSQEPSHEFTQWRCSYGLQNLSDRTVQSGGSPTLTLFDCKPTQAAHPTVFPKIRKCRETPSPASPDSGIDCDRIGGGSCFNFCRMKPKPVLAEEKLYASPIRPRPLLKKTDIYYASGNEDVTLQIPSPMITMNSSNVCNSPARPMQVHKHQQMPRRQDAIYNARYKTQPCLHYQKYKRCPLGDNCHFAHGPHELMHPQSHPKYRTRLCMNYVRTGLCPFGNKCYFLHSIPKESPPSSTITETKVHFTSTTASANRQVFVT</sequence>
<evidence type="ECO:0000256" key="1">
    <source>
        <dbReference type="ARBA" id="ARBA00022723"/>
    </source>
</evidence>
<dbReference type="EMBL" id="LUCH01001251">
    <property type="protein sequence ID" value="KAF5403395.1"/>
    <property type="molecule type" value="Genomic_DNA"/>
</dbReference>
<feature type="domain" description="C3H1-type" evidence="6">
    <location>
        <begin position="236"/>
        <end position="264"/>
    </location>
</feature>
<dbReference type="AlphaFoldDB" id="A0A8J4SRL2"/>
<keyword evidence="1 5" id="KW-0479">Metal-binding</keyword>
<dbReference type="PROSITE" id="PS50103">
    <property type="entry name" value="ZF_C3H1"/>
    <property type="match status" value="2"/>
</dbReference>